<reference evidence="2" key="1">
    <citation type="submission" date="2015-09" db="EMBL/GenBank/DDBJ databases">
        <authorList>
            <consortium name="Pathogen Informatics"/>
        </authorList>
    </citation>
    <scope>NUCLEOTIDE SEQUENCE</scope>
    <source>
        <strain evidence="2">2789STDY5834896</strain>
    </source>
</reference>
<dbReference type="InterPro" id="IPR004843">
    <property type="entry name" value="Calcineurin-like_PHP"/>
</dbReference>
<protein>
    <submittedName>
        <fullName evidence="2">Predicted phosphoesterase or phosphohydrolase</fullName>
    </submittedName>
</protein>
<dbReference type="PIRSF" id="PIRSF033094">
    <property type="entry name" value="Pesterase_CT488"/>
    <property type="match status" value="1"/>
</dbReference>
<gene>
    <name evidence="2" type="ORF">SAMEA3545359_00416</name>
</gene>
<dbReference type="PANTHER" id="PTHR31302">
    <property type="entry name" value="TRANSMEMBRANE PROTEIN WITH METALLOPHOSPHOESTERASE DOMAIN-RELATED"/>
    <property type="match status" value="1"/>
</dbReference>
<dbReference type="PANTHER" id="PTHR31302:SF22">
    <property type="entry name" value="PHOSPHOESTERASE"/>
    <property type="match status" value="1"/>
</dbReference>
<keyword evidence="2" id="KW-0378">Hydrolase</keyword>
<dbReference type="GO" id="GO:0016787">
    <property type="term" value="F:hydrolase activity"/>
    <property type="evidence" value="ECO:0007669"/>
    <property type="project" value="UniProtKB-KW"/>
</dbReference>
<evidence type="ECO:0000259" key="1">
    <source>
        <dbReference type="Pfam" id="PF00149"/>
    </source>
</evidence>
<dbReference type="InterPro" id="IPR014578">
    <property type="entry name" value="Pesterase_CT488"/>
</dbReference>
<dbReference type="EMBL" id="FMHG01000001">
    <property type="protein sequence ID" value="SCJ45434.1"/>
    <property type="molecule type" value="Genomic_DNA"/>
</dbReference>
<name>A0A1C6GJX4_9FIRM</name>
<proteinExistence type="predicted"/>
<feature type="domain" description="Calcineurin-like phosphoesterase" evidence="1">
    <location>
        <begin position="1"/>
        <end position="195"/>
    </location>
</feature>
<dbReference type="InterPro" id="IPR051158">
    <property type="entry name" value="Metallophosphoesterase_sf"/>
</dbReference>
<dbReference type="AlphaFoldDB" id="A0A1C6GJX4"/>
<dbReference type="Gene3D" id="3.60.21.10">
    <property type="match status" value="1"/>
</dbReference>
<organism evidence="2">
    <name type="scientific">uncultured Anaerotruncus sp</name>
    <dbReference type="NCBI Taxonomy" id="905011"/>
    <lineage>
        <taxon>Bacteria</taxon>
        <taxon>Bacillati</taxon>
        <taxon>Bacillota</taxon>
        <taxon>Clostridia</taxon>
        <taxon>Eubacteriales</taxon>
        <taxon>Oscillospiraceae</taxon>
        <taxon>Anaerotruncus</taxon>
        <taxon>environmental samples</taxon>
    </lineage>
</organism>
<dbReference type="Pfam" id="PF00149">
    <property type="entry name" value="Metallophos"/>
    <property type="match status" value="1"/>
</dbReference>
<dbReference type="InterPro" id="IPR029052">
    <property type="entry name" value="Metallo-depent_PP-like"/>
</dbReference>
<sequence>MSIYTIGDLHLSLGTDKPMDIFPGWDGYLQKLEDNWRRLVRDGDTVVVPGDISWAMGLPASLADFTFIHQLPGKKILLKGNHDYWWTTKNKMDNFLAEHGLDSISILSNNSFLVEGVNICGSRSWFFEDQSENDAKIRNREIGRLNLSLQSAVPGHEIIAFLHYPPLYRDFLSQETVDLLRQYGVKRCYYGHIHSKGIQYAFNGVYDGIDFQLVSCDGVGFCPVLVQK</sequence>
<accession>A0A1C6GJX4</accession>
<evidence type="ECO:0000313" key="2">
    <source>
        <dbReference type="EMBL" id="SCJ45434.1"/>
    </source>
</evidence>
<dbReference type="SUPFAM" id="SSF56300">
    <property type="entry name" value="Metallo-dependent phosphatases"/>
    <property type="match status" value="1"/>
</dbReference>